<dbReference type="Proteomes" id="UP000326671">
    <property type="component" value="Unassembled WGS sequence"/>
</dbReference>
<comment type="subcellular location">
    <subcellularLocation>
        <location evidence="1">Membrane</location>
        <topology evidence="1">Multi-pass membrane protein</topology>
    </subcellularLocation>
</comment>
<keyword evidence="4 12" id="KW-0812">Transmembrane</keyword>
<dbReference type="GO" id="GO:0008076">
    <property type="term" value="C:voltage-gated potassium channel complex"/>
    <property type="evidence" value="ECO:0007669"/>
    <property type="project" value="InterPro"/>
</dbReference>
<evidence type="ECO:0000256" key="1">
    <source>
        <dbReference type="ARBA" id="ARBA00004141"/>
    </source>
</evidence>
<sequence length="240" mass="27589">MKKWSFGIIYEIGLAVLVILSLVLDLPSKEGVILDWFIWGVFFVDYVIRFIKSENKWKFFRNHPLDLIAILPLDQLLRTARFVRIFRILRLLMIVNRRIAFFDQILKKYKIDSLVVSVITLLFLIALPMTAIEPSFDSYGDALWWAIVTMTTVGYGDLYPETTVGRIIASVLMLTGIGIIGLITGTVASIFTSNKDDGLPPELKEMKQKIDAYPNLDEIDYNFMIEKLKKMRDGLKKEAE</sequence>
<keyword evidence="9" id="KW-0406">Ion transport</keyword>
<feature type="transmembrane region" description="Helical" evidence="12">
    <location>
        <begin position="171"/>
        <end position="191"/>
    </location>
</feature>
<feature type="transmembrane region" description="Helical" evidence="12">
    <location>
        <begin position="111"/>
        <end position="130"/>
    </location>
</feature>
<comment type="caution">
    <text evidence="14">The sequence shown here is derived from an EMBL/GenBank/DDBJ whole genome shotgun (WGS) entry which is preliminary data.</text>
</comment>
<feature type="transmembrane region" description="Helical" evidence="12">
    <location>
        <begin position="7"/>
        <end position="26"/>
    </location>
</feature>
<dbReference type="InterPro" id="IPR027359">
    <property type="entry name" value="Volt_channel_dom_sf"/>
</dbReference>
<feature type="transmembrane region" description="Helical" evidence="12">
    <location>
        <begin position="142"/>
        <end position="159"/>
    </location>
</feature>
<keyword evidence="5" id="KW-0631">Potassium channel</keyword>
<keyword evidence="2" id="KW-0813">Transport</keyword>
<dbReference type="GO" id="GO:0005249">
    <property type="term" value="F:voltage-gated potassium channel activity"/>
    <property type="evidence" value="ECO:0007669"/>
    <property type="project" value="InterPro"/>
</dbReference>
<evidence type="ECO:0000256" key="2">
    <source>
        <dbReference type="ARBA" id="ARBA00022448"/>
    </source>
</evidence>
<dbReference type="PANTHER" id="PTHR11537:SF254">
    <property type="entry name" value="POTASSIUM VOLTAGE-GATED CHANNEL PROTEIN SHAB"/>
    <property type="match status" value="1"/>
</dbReference>
<name>A0A5J5HM93_9BACI</name>
<accession>A0A5J5HM93</accession>
<dbReference type="Gene3D" id="1.10.287.70">
    <property type="match status" value="1"/>
</dbReference>
<gene>
    <name evidence="14" type="ORF">F4V44_16095</name>
</gene>
<keyword evidence="8 12" id="KW-1133">Transmembrane helix</keyword>
<dbReference type="Gene3D" id="1.20.5.110">
    <property type="match status" value="1"/>
</dbReference>
<evidence type="ECO:0000256" key="4">
    <source>
        <dbReference type="ARBA" id="ARBA00022692"/>
    </source>
</evidence>
<dbReference type="Pfam" id="PF00520">
    <property type="entry name" value="Ion_trans"/>
    <property type="match status" value="1"/>
</dbReference>
<keyword evidence="11" id="KW-0407">Ion channel</keyword>
<proteinExistence type="predicted"/>
<evidence type="ECO:0000256" key="7">
    <source>
        <dbReference type="ARBA" id="ARBA00022958"/>
    </source>
</evidence>
<dbReference type="PANTHER" id="PTHR11537">
    <property type="entry name" value="VOLTAGE-GATED POTASSIUM CHANNEL"/>
    <property type="match status" value="1"/>
</dbReference>
<evidence type="ECO:0000256" key="9">
    <source>
        <dbReference type="ARBA" id="ARBA00023065"/>
    </source>
</evidence>
<evidence type="ECO:0000256" key="5">
    <source>
        <dbReference type="ARBA" id="ARBA00022826"/>
    </source>
</evidence>
<keyword evidence="6" id="KW-0851">Voltage-gated channel</keyword>
<reference evidence="14 15" key="1">
    <citation type="submission" date="2019-09" db="EMBL/GenBank/DDBJ databases">
        <title>Whole genome sequences of isolates from the Mars Exploration Rovers.</title>
        <authorList>
            <person name="Seuylemezian A."/>
            <person name="Vaishampayan P."/>
        </authorList>
    </citation>
    <scope>NUCLEOTIDE SEQUENCE [LARGE SCALE GENOMIC DNA]</scope>
    <source>
        <strain evidence="14 15">MER_TA_151</strain>
    </source>
</reference>
<evidence type="ECO:0000313" key="14">
    <source>
        <dbReference type="EMBL" id="KAA9022042.1"/>
    </source>
</evidence>
<evidence type="ECO:0000259" key="13">
    <source>
        <dbReference type="Pfam" id="PF00520"/>
    </source>
</evidence>
<dbReference type="Gene3D" id="1.20.120.350">
    <property type="entry name" value="Voltage-gated potassium channels. Chain C"/>
    <property type="match status" value="1"/>
</dbReference>
<evidence type="ECO:0000313" key="15">
    <source>
        <dbReference type="Proteomes" id="UP000326671"/>
    </source>
</evidence>
<feature type="domain" description="Ion transport" evidence="13">
    <location>
        <begin position="33"/>
        <end position="195"/>
    </location>
</feature>
<keyword evidence="7" id="KW-0630">Potassium</keyword>
<evidence type="ECO:0000256" key="3">
    <source>
        <dbReference type="ARBA" id="ARBA00022538"/>
    </source>
</evidence>
<dbReference type="GO" id="GO:0001508">
    <property type="term" value="P:action potential"/>
    <property type="evidence" value="ECO:0007669"/>
    <property type="project" value="TreeGrafter"/>
</dbReference>
<dbReference type="SUPFAM" id="SSF81324">
    <property type="entry name" value="Voltage-gated potassium channels"/>
    <property type="match status" value="1"/>
</dbReference>
<dbReference type="EMBL" id="VYKL01000025">
    <property type="protein sequence ID" value="KAA9022042.1"/>
    <property type="molecule type" value="Genomic_DNA"/>
</dbReference>
<dbReference type="InterPro" id="IPR028325">
    <property type="entry name" value="VG_K_chnl"/>
</dbReference>
<keyword evidence="3" id="KW-0633">Potassium transport</keyword>
<dbReference type="OrthoDB" id="9785285at2"/>
<organism evidence="14 15">
    <name type="scientific">Niallia endozanthoxylica</name>
    <dbReference type="NCBI Taxonomy" id="2036016"/>
    <lineage>
        <taxon>Bacteria</taxon>
        <taxon>Bacillati</taxon>
        <taxon>Bacillota</taxon>
        <taxon>Bacilli</taxon>
        <taxon>Bacillales</taxon>
        <taxon>Bacillaceae</taxon>
        <taxon>Niallia</taxon>
    </lineage>
</organism>
<keyword evidence="10 12" id="KW-0472">Membrane</keyword>
<evidence type="ECO:0000256" key="8">
    <source>
        <dbReference type="ARBA" id="ARBA00022989"/>
    </source>
</evidence>
<protein>
    <submittedName>
        <fullName evidence="14">Ion transporter</fullName>
    </submittedName>
</protein>
<evidence type="ECO:0000256" key="10">
    <source>
        <dbReference type="ARBA" id="ARBA00023136"/>
    </source>
</evidence>
<dbReference type="AlphaFoldDB" id="A0A5J5HM93"/>
<evidence type="ECO:0000256" key="11">
    <source>
        <dbReference type="ARBA" id="ARBA00023303"/>
    </source>
</evidence>
<dbReference type="RefSeq" id="WP_150441037.1">
    <property type="nucleotide sequence ID" value="NZ_VYKL01000025.1"/>
</dbReference>
<keyword evidence="15" id="KW-1185">Reference proteome</keyword>
<feature type="transmembrane region" description="Helical" evidence="12">
    <location>
        <begin position="32"/>
        <end position="51"/>
    </location>
</feature>
<dbReference type="InterPro" id="IPR005821">
    <property type="entry name" value="Ion_trans_dom"/>
</dbReference>
<evidence type="ECO:0000256" key="12">
    <source>
        <dbReference type="SAM" id="Phobius"/>
    </source>
</evidence>
<evidence type="ECO:0000256" key="6">
    <source>
        <dbReference type="ARBA" id="ARBA00022882"/>
    </source>
</evidence>